<dbReference type="Pfam" id="PF00759">
    <property type="entry name" value="Glyco_hydro_9"/>
    <property type="match status" value="1"/>
</dbReference>
<dbReference type="InterPro" id="IPR002401">
    <property type="entry name" value="Cyt_P450_E_grp-I"/>
</dbReference>
<evidence type="ECO:0000313" key="13">
    <source>
        <dbReference type="Proteomes" id="UP001603857"/>
    </source>
</evidence>
<comment type="caution">
    <text evidence="12">The sequence shown here is derived from an EMBL/GenBank/DDBJ whole genome shotgun (WGS) entry which is preliminary data.</text>
</comment>
<feature type="binding site" description="axial binding residue" evidence="8">
    <location>
        <position position="404"/>
    </location>
    <ligand>
        <name>heme</name>
        <dbReference type="ChEBI" id="CHEBI:30413"/>
    </ligand>
    <ligandPart>
        <name>Fe</name>
        <dbReference type="ChEBI" id="CHEBI:18248"/>
    </ligandPart>
</feature>
<keyword evidence="10" id="KW-0732">Signal</keyword>
<keyword evidence="9" id="KW-0560">Oxidoreductase</keyword>
<keyword evidence="5" id="KW-0136">Cellulose degradation</keyword>
<gene>
    <name evidence="12" type="ORF">Fmac_007344</name>
</gene>
<dbReference type="SUPFAM" id="SSF48264">
    <property type="entry name" value="Cytochrome P450"/>
    <property type="match status" value="1"/>
</dbReference>
<dbReference type="AlphaFoldDB" id="A0ABD1MUB8"/>
<dbReference type="GO" id="GO:0004497">
    <property type="term" value="F:monooxygenase activity"/>
    <property type="evidence" value="ECO:0007669"/>
    <property type="project" value="UniProtKB-KW"/>
</dbReference>
<organism evidence="12 13">
    <name type="scientific">Flemingia macrophylla</name>
    <dbReference type="NCBI Taxonomy" id="520843"/>
    <lineage>
        <taxon>Eukaryota</taxon>
        <taxon>Viridiplantae</taxon>
        <taxon>Streptophyta</taxon>
        <taxon>Embryophyta</taxon>
        <taxon>Tracheophyta</taxon>
        <taxon>Spermatophyta</taxon>
        <taxon>Magnoliopsida</taxon>
        <taxon>eudicotyledons</taxon>
        <taxon>Gunneridae</taxon>
        <taxon>Pentapetalae</taxon>
        <taxon>rosids</taxon>
        <taxon>fabids</taxon>
        <taxon>Fabales</taxon>
        <taxon>Fabaceae</taxon>
        <taxon>Papilionoideae</taxon>
        <taxon>50 kb inversion clade</taxon>
        <taxon>NPAAA clade</taxon>
        <taxon>indigoferoid/millettioid clade</taxon>
        <taxon>Phaseoleae</taxon>
        <taxon>Flemingia</taxon>
    </lineage>
</organism>
<dbReference type="InterPro" id="IPR036396">
    <property type="entry name" value="Cyt_P450_sf"/>
</dbReference>
<dbReference type="Pfam" id="PF00067">
    <property type="entry name" value="p450"/>
    <property type="match status" value="2"/>
</dbReference>
<dbReference type="InterPro" id="IPR008928">
    <property type="entry name" value="6-hairpin_glycosidase_sf"/>
</dbReference>
<keyword evidence="6" id="KW-0119">Carbohydrate metabolism</keyword>
<dbReference type="InterPro" id="IPR012341">
    <property type="entry name" value="6hp_glycosidase-like_sf"/>
</dbReference>
<keyword evidence="8 9" id="KW-0349">Heme</keyword>
<comment type="similarity">
    <text evidence="2">Belongs to the glycosyl hydrolase 9 (cellulase E) family.</text>
</comment>
<evidence type="ECO:0000256" key="6">
    <source>
        <dbReference type="ARBA" id="ARBA00023277"/>
    </source>
</evidence>
<dbReference type="GO" id="GO:0030245">
    <property type="term" value="P:cellulose catabolic process"/>
    <property type="evidence" value="ECO:0007669"/>
    <property type="project" value="UniProtKB-KW"/>
</dbReference>
<comment type="similarity">
    <text evidence="3 9">Belongs to the cytochrome P450 family.</text>
</comment>
<proteinExistence type="inferred from homology"/>
<dbReference type="EC" id="3.2.1.4" evidence="4"/>
<comment type="catalytic activity">
    <reaction evidence="1">
        <text>Endohydrolysis of (1-&gt;4)-beta-D-glucosidic linkages in cellulose, lichenin and cereal beta-D-glucans.</text>
        <dbReference type="EC" id="3.2.1.4"/>
    </reaction>
</comment>
<evidence type="ECO:0000313" key="12">
    <source>
        <dbReference type="EMBL" id="KAL2339404.1"/>
    </source>
</evidence>
<keyword evidence="8 9" id="KW-0479">Metal-binding</keyword>
<evidence type="ECO:0000256" key="2">
    <source>
        <dbReference type="ARBA" id="ARBA00007072"/>
    </source>
</evidence>
<feature type="chain" id="PRO_5044893704" description="cellulase" evidence="10">
    <location>
        <begin position="21"/>
        <end position="622"/>
    </location>
</feature>
<accession>A0ABD1MUB8</accession>
<dbReference type="FunFam" id="1.10.630.10:FF:000163">
    <property type="entry name" value="Geraniol 8-hydroxylase"/>
    <property type="match status" value="1"/>
</dbReference>
<evidence type="ECO:0000256" key="10">
    <source>
        <dbReference type="SAM" id="SignalP"/>
    </source>
</evidence>
<dbReference type="EMBL" id="JBGMDY010000003">
    <property type="protein sequence ID" value="KAL2339404.1"/>
    <property type="molecule type" value="Genomic_DNA"/>
</dbReference>
<keyword evidence="9" id="KW-0503">Monooxygenase</keyword>
<protein>
    <recommendedName>
        <fullName evidence="4">cellulase</fullName>
        <ecNumber evidence="4">3.2.1.4</ecNumber>
    </recommendedName>
</protein>
<dbReference type="Gene3D" id="1.10.630.10">
    <property type="entry name" value="Cytochrome P450"/>
    <property type="match status" value="1"/>
</dbReference>
<evidence type="ECO:0000256" key="4">
    <source>
        <dbReference type="ARBA" id="ARBA00012601"/>
    </source>
</evidence>
<evidence type="ECO:0000259" key="11">
    <source>
        <dbReference type="Pfam" id="PF00759"/>
    </source>
</evidence>
<evidence type="ECO:0000256" key="9">
    <source>
        <dbReference type="RuleBase" id="RU000461"/>
    </source>
</evidence>
<dbReference type="Gene3D" id="1.50.10.10">
    <property type="match status" value="1"/>
</dbReference>
<comment type="cofactor">
    <cofactor evidence="8">
        <name>heme</name>
        <dbReference type="ChEBI" id="CHEBI:30413"/>
    </cofactor>
</comment>
<dbReference type="InterPro" id="IPR017972">
    <property type="entry name" value="Cyt_P450_CS"/>
</dbReference>
<keyword evidence="13" id="KW-1185">Reference proteome</keyword>
<dbReference type="PANTHER" id="PTHR47950:SF48">
    <property type="entry name" value="CYTOCHROME P450 FAMILY PROTEIN, EXPRESSED"/>
    <property type="match status" value="1"/>
</dbReference>
<evidence type="ECO:0000256" key="1">
    <source>
        <dbReference type="ARBA" id="ARBA00000966"/>
    </source>
</evidence>
<evidence type="ECO:0000256" key="7">
    <source>
        <dbReference type="ARBA" id="ARBA00023326"/>
    </source>
</evidence>
<dbReference type="SUPFAM" id="SSF48208">
    <property type="entry name" value="Six-hairpin glycosidases"/>
    <property type="match status" value="1"/>
</dbReference>
<dbReference type="PRINTS" id="PR00385">
    <property type="entry name" value="P450"/>
</dbReference>
<evidence type="ECO:0000256" key="3">
    <source>
        <dbReference type="ARBA" id="ARBA00010617"/>
    </source>
</evidence>
<evidence type="ECO:0000256" key="8">
    <source>
        <dbReference type="PIRSR" id="PIRSR602401-1"/>
    </source>
</evidence>
<dbReference type="InterPro" id="IPR001701">
    <property type="entry name" value="Glyco_hydro_9"/>
</dbReference>
<dbReference type="GO" id="GO:0008810">
    <property type="term" value="F:cellulase activity"/>
    <property type="evidence" value="ECO:0007669"/>
    <property type="project" value="UniProtKB-EC"/>
</dbReference>
<name>A0ABD1MUB8_9FABA</name>
<dbReference type="PRINTS" id="PR00463">
    <property type="entry name" value="EP450I"/>
</dbReference>
<keyword evidence="8 9" id="KW-0408">Iron</keyword>
<reference evidence="12 13" key="1">
    <citation type="submission" date="2024-08" db="EMBL/GenBank/DDBJ databases">
        <title>Insights into the chromosomal genome structure of Flemingia macrophylla.</title>
        <authorList>
            <person name="Ding Y."/>
            <person name="Zhao Y."/>
            <person name="Bi W."/>
            <person name="Wu M."/>
            <person name="Zhao G."/>
            <person name="Gong Y."/>
            <person name="Li W."/>
            <person name="Zhang P."/>
        </authorList>
    </citation>
    <scope>NUCLEOTIDE SEQUENCE [LARGE SCALE GENOMIC DNA]</scope>
    <source>
        <strain evidence="12">DYQJB</strain>
        <tissue evidence="12">Leaf</tissue>
    </source>
</reference>
<feature type="domain" description="Glycoside hydrolase family 9" evidence="11">
    <location>
        <begin position="485"/>
        <end position="524"/>
    </location>
</feature>
<evidence type="ECO:0000256" key="5">
    <source>
        <dbReference type="ARBA" id="ARBA00023001"/>
    </source>
</evidence>
<dbReference type="InterPro" id="IPR001128">
    <property type="entry name" value="Cyt_P450"/>
</dbReference>
<sequence>MDTLFTCMLFFLFTIIIVKAITSVLIQSSSKENLPPGPYGLPIIGNLLQLGAKPHQTLATLANTLGPIMSLKLGQITTIVMSSAEMAKEVLQIHDQFLSNRIIPDTVKGANHDQYSLSFLPVSQQWRDLRKLCIGLLFSNKILDASEGLRRKKVQELLSDIHQSSLRGEVVDIARLAFKTTINLLSNTIYSEDLVHSADNAGEIKELVANISKETLIDKRFQLRKGVAYCTKNDILDVMLNNAQDNNQESYKDKIERLPLDLFVAGTDTVTSTIEWAMTELLRNPNIMSKAKAELESTIGKGNNVEESDIARLPYLQAIVKETFRLHPPVPLLLPRKAEVELEMHDYTIPKGAQVLVNVWAIGRDPNLWDNPCLFSPEKFLGSEIDFRGRSFELTPFGAGRRICPGLPLAIRWLFLMLGLFINFFDWELEGGIKPHDMNMDEKFGLTLEKAQPVRQATMALRSVSMVIVFLCCSSHIHNVASADYRSALTKSLLYFEGQRSGKLPSNQRVTWLGDSGLTDGQDAGFTPLTYLQKVRPSSVVVAFLISPSDLTSLVQAQNATQVTCEGGFKEWFYRNAPNPNTLEGAVVSPDRNDNYRDSRGDYQLAKPSSVLLDLWWVFLRI</sequence>
<dbReference type="PANTHER" id="PTHR47950">
    <property type="entry name" value="CYTOCHROME P450, FAMILY 76, SUBFAMILY C, POLYPEPTIDE 5-RELATED"/>
    <property type="match status" value="1"/>
</dbReference>
<dbReference type="Proteomes" id="UP001603857">
    <property type="component" value="Unassembled WGS sequence"/>
</dbReference>
<feature type="signal peptide" evidence="10">
    <location>
        <begin position="1"/>
        <end position="20"/>
    </location>
</feature>
<keyword evidence="7" id="KW-0624">Polysaccharide degradation</keyword>
<dbReference type="GO" id="GO:0046872">
    <property type="term" value="F:metal ion binding"/>
    <property type="evidence" value="ECO:0007669"/>
    <property type="project" value="UniProtKB-KW"/>
</dbReference>
<dbReference type="PROSITE" id="PS00086">
    <property type="entry name" value="CYTOCHROME_P450"/>
    <property type="match status" value="1"/>
</dbReference>